<dbReference type="InterPro" id="IPR000436">
    <property type="entry name" value="Sushi_SCR_CCP_dom"/>
</dbReference>
<feature type="domain" description="Sushi" evidence="8">
    <location>
        <begin position="86"/>
        <end position="143"/>
    </location>
</feature>
<dbReference type="RefSeq" id="XP_028019627.1">
    <property type="nucleotide sequence ID" value="XM_028163826.2"/>
</dbReference>
<evidence type="ECO:0000259" key="8">
    <source>
        <dbReference type="PROSITE" id="PS50923"/>
    </source>
</evidence>
<dbReference type="InterPro" id="IPR050350">
    <property type="entry name" value="Compl-Cell_Adhes-Reg"/>
</dbReference>
<keyword evidence="5" id="KW-0325">Glycoprotein</keyword>
<dbReference type="STRING" id="310752.A0A452C966"/>
<protein>
    <submittedName>
        <fullName evidence="10">C4b-binding protein beta chain isoform X1</fullName>
    </submittedName>
</protein>
<keyword evidence="2 7" id="KW-0732">Signal</keyword>
<feature type="domain" description="Sushi" evidence="8">
    <location>
        <begin position="144"/>
        <end position="200"/>
    </location>
</feature>
<dbReference type="PROSITE" id="PS50923">
    <property type="entry name" value="SUSHI"/>
    <property type="match status" value="3"/>
</dbReference>
<evidence type="ECO:0000313" key="9">
    <source>
        <dbReference type="Proteomes" id="UP001652580"/>
    </source>
</evidence>
<sequence length="263" mass="29575">MFFWFICCLVDMWLISASDEICPELPPVDNSIFVAKEGEGQILGTYLCNSGYHLVGEKTLFCNASKGWNAPAPECRYLCLFSSSVGHCPDPLLVNGEFSSLEPVNVNDTITFKCNEHYVLKGSNWSRCLENHTWVPPFPVCKSRDCGPPENPTHGYFEGIDFNSGSTITYYCEARYCLVGTQHQQCIDGEWSSTLPVCELIREAPKPAELELEKALLAFQESEELCKAVENFTQRLKKSGLMMEKVKCSLEIRKADLKAKMLP</sequence>
<dbReference type="FunFam" id="2.10.70.10:FF:000090">
    <property type="entry name" value="Complement component 4 binding protein beta"/>
    <property type="match status" value="1"/>
</dbReference>
<evidence type="ECO:0000256" key="2">
    <source>
        <dbReference type="ARBA" id="ARBA00022729"/>
    </source>
</evidence>
<dbReference type="PANTHER" id="PTHR19325">
    <property type="entry name" value="COMPLEMENT COMPONENT-RELATED SUSHI DOMAIN-CONTAINING"/>
    <property type="match status" value="1"/>
</dbReference>
<accession>A0A452C966</accession>
<dbReference type="SMART" id="SM00032">
    <property type="entry name" value="CCP"/>
    <property type="match status" value="3"/>
</dbReference>
<feature type="disulfide bond" evidence="6">
    <location>
        <begin position="48"/>
        <end position="75"/>
    </location>
</feature>
<keyword evidence="3" id="KW-0677">Repeat</keyword>
<proteinExistence type="predicted"/>
<evidence type="ECO:0000256" key="7">
    <source>
        <dbReference type="SAM" id="SignalP"/>
    </source>
</evidence>
<dbReference type="InParanoid" id="A0A452C966"/>
<feature type="domain" description="Sushi" evidence="8">
    <location>
        <begin position="20"/>
        <end position="77"/>
    </location>
</feature>
<feature type="chain" id="PRO_5019402347" evidence="7">
    <location>
        <begin position="18"/>
        <end position="263"/>
    </location>
</feature>
<gene>
    <name evidence="10" type="primary">C4BPB</name>
</gene>
<keyword evidence="4 6" id="KW-1015">Disulfide bond</keyword>
<keyword evidence="1 6" id="KW-0768">Sushi</keyword>
<evidence type="ECO:0000256" key="6">
    <source>
        <dbReference type="PROSITE-ProRule" id="PRU00302"/>
    </source>
</evidence>
<feature type="disulfide bond" evidence="6">
    <location>
        <begin position="114"/>
        <end position="141"/>
    </location>
</feature>
<dbReference type="CDD" id="cd00033">
    <property type="entry name" value="CCP"/>
    <property type="match status" value="3"/>
</dbReference>
<evidence type="ECO:0000256" key="3">
    <source>
        <dbReference type="ARBA" id="ARBA00022737"/>
    </source>
</evidence>
<dbReference type="FunCoup" id="A0A452C966">
    <property type="interactions" value="80"/>
</dbReference>
<feature type="signal peptide" evidence="7">
    <location>
        <begin position="1"/>
        <end position="17"/>
    </location>
</feature>
<evidence type="ECO:0000256" key="4">
    <source>
        <dbReference type="ARBA" id="ARBA00023157"/>
    </source>
</evidence>
<evidence type="ECO:0000313" key="10">
    <source>
        <dbReference type="RefSeq" id="XP_028019627.1"/>
    </source>
</evidence>
<dbReference type="GeneID" id="103018361"/>
<dbReference type="Pfam" id="PF00084">
    <property type="entry name" value="Sushi"/>
    <property type="match status" value="3"/>
</dbReference>
<organism evidence="9 10">
    <name type="scientific">Balaenoptera acutorostrata</name>
    <name type="common">Common minke whale</name>
    <name type="synonym">Balaena rostrata</name>
    <dbReference type="NCBI Taxonomy" id="9767"/>
    <lineage>
        <taxon>Eukaryota</taxon>
        <taxon>Metazoa</taxon>
        <taxon>Chordata</taxon>
        <taxon>Craniata</taxon>
        <taxon>Vertebrata</taxon>
        <taxon>Euteleostomi</taxon>
        <taxon>Mammalia</taxon>
        <taxon>Eutheria</taxon>
        <taxon>Laurasiatheria</taxon>
        <taxon>Artiodactyla</taxon>
        <taxon>Whippomorpha</taxon>
        <taxon>Cetacea</taxon>
        <taxon>Mysticeti</taxon>
        <taxon>Balaenopteridae</taxon>
        <taxon>Balaenoptera</taxon>
    </lineage>
</organism>
<comment type="caution">
    <text evidence="6">Lacks conserved residue(s) required for the propagation of feature annotation.</text>
</comment>
<dbReference type="Gene3D" id="2.10.70.10">
    <property type="entry name" value="Complement Module, domain 1"/>
    <property type="match status" value="3"/>
</dbReference>
<dbReference type="Proteomes" id="UP001652580">
    <property type="component" value="Unplaced"/>
</dbReference>
<dbReference type="InterPro" id="IPR035976">
    <property type="entry name" value="Sushi/SCR/CCP_sf"/>
</dbReference>
<evidence type="ECO:0000256" key="1">
    <source>
        <dbReference type="ARBA" id="ARBA00022659"/>
    </source>
</evidence>
<evidence type="ECO:0000256" key="5">
    <source>
        <dbReference type="ARBA" id="ARBA00023180"/>
    </source>
</evidence>
<reference evidence="10" key="1">
    <citation type="submission" date="2025-08" db="UniProtKB">
        <authorList>
            <consortium name="RefSeq"/>
        </authorList>
    </citation>
    <scope>IDENTIFICATION</scope>
</reference>
<name>A0A452C966_BALAC</name>
<dbReference type="AlphaFoldDB" id="A0A452C966"/>
<keyword evidence="9" id="KW-1185">Reference proteome</keyword>
<dbReference type="SUPFAM" id="SSF57535">
    <property type="entry name" value="Complement control module/SCR domain"/>
    <property type="match status" value="3"/>
</dbReference>
<dbReference type="PANTHER" id="PTHR19325:SF565">
    <property type="entry name" value="C4B-BINDING PROTEIN BETA CHAIN"/>
    <property type="match status" value="1"/>
</dbReference>